<dbReference type="InterPro" id="IPR008928">
    <property type="entry name" value="6-hairpin_glycosidase_sf"/>
</dbReference>
<organism evidence="7 8">
    <name type="scientific">Pseudocercospora fuligena</name>
    <dbReference type="NCBI Taxonomy" id="685502"/>
    <lineage>
        <taxon>Eukaryota</taxon>
        <taxon>Fungi</taxon>
        <taxon>Dikarya</taxon>
        <taxon>Ascomycota</taxon>
        <taxon>Pezizomycotina</taxon>
        <taxon>Dothideomycetes</taxon>
        <taxon>Dothideomycetidae</taxon>
        <taxon>Mycosphaerellales</taxon>
        <taxon>Mycosphaerellaceae</taxon>
        <taxon>Pseudocercospora</taxon>
    </lineage>
</organism>
<gene>
    <name evidence="7" type="ORF">HII31_08967</name>
</gene>
<comment type="caution">
    <text evidence="7">The sequence shown here is derived from an EMBL/GenBank/DDBJ whole genome shotgun (WGS) entry which is preliminary data.</text>
</comment>
<dbReference type="Pfam" id="PF22422">
    <property type="entry name" value="MGH1-like_GH"/>
    <property type="match status" value="1"/>
</dbReference>
<dbReference type="OrthoDB" id="2581368at2759"/>
<protein>
    <recommendedName>
        <fullName evidence="4">Mannosyl-oligosaccharide glucosidase</fullName>
        <ecNumber evidence="4">3.2.1.106</ecNumber>
    </recommendedName>
    <alternativeName>
        <fullName evidence="4">Glucosidase I</fullName>
    </alternativeName>
</protein>
<comment type="function">
    <text evidence="4">Cleaves the distal alpha 1,2-linked glucose residue from the Glc(3)Man(9)GlcNAc(2) oligosaccharide precursor.</text>
</comment>
<evidence type="ECO:0000256" key="4">
    <source>
        <dbReference type="RuleBase" id="RU369107"/>
    </source>
</evidence>
<dbReference type="InterPro" id="IPR054491">
    <property type="entry name" value="MGH1-like_GH"/>
</dbReference>
<dbReference type="GO" id="GO:0006487">
    <property type="term" value="P:protein N-linked glycosylation"/>
    <property type="evidence" value="ECO:0007669"/>
    <property type="project" value="UniProtKB-UniRule"/>
</dbReference>
<evidence type="ECO:0000256" key="2">
    <source>
        <dbReference type="ARBA" id="ARBA00022801"/>
    </source>
</evidence>
<evidence type="ECO:0000256" key="3">
    <source>
        <dbReference type="ARBA" id="ARBA00023295"/>
    </source>
</evidence>
<keyword evidence="4" id="KW-0256">Endoplasmic reticulum</keyword>
<dbReference type="EMBL" id="JABCIY010000180">
    <property type="protein sequence ID" value="KAF7189647.1"/>
    <property type="molecule type" value="Genomic_DNA"/>
</dbReference>
<comment type="catalytic activity">
    <reaction evidence="4">
        <text>N(4)-(alpha-D-Glc-(1-&gt;2)-alpha-D-Glc-(1-&gt;3)-alpha-D-Glc-(1-&gt;3)-alpha-D-Man-(1-&gt;2)-alpha-D-Man-(1-&gt;2)-alpha-D-Man-(1-&gt;3)-[alpha-D-Man-(1-&gt;2)-alpha-D-Man-(1-&gt;3)-[alpha-D-Man-(1-&gt;2)-alpha-D-Man-(1-&gt;6)]-alpha-D-Man-(1-&gt;6)]-beta-D-Man-(1-&gt;4)-beta-D-GlcNAc-(1-&gt;4)-beta-D-GlcNAc)-L-asparaginyl-[protein] + H2O = N(4)-(alpha-D-Glc-(1-&gt;3)-alpha-D-Glc-(1-&gt;3)-alpha-D-Man-(1-&gt;2)-alpha-D-Man-(1-&gt;2)-alpha-D-Man-(1-&gt;3)-[alpha-D-Man-(1-&gt;2)-alpha-D-Man-(1-&gt;3)-[alpha-D-Man-(1-&gt;2)-alpha-D-Man-(1-&gt;6)]-alpha-D-Man-(1-&gt;6)]-beta-D-Man-(1-&gt;4)-beta-D-GlcNAc-(1-&gt;4)-beta-D-GlcNAc)-L-asparaginyl-[protein] + beta-D-glucose</text>
        <dbReference type="Rhea" id="RHEA:55988"/>
        <dbReference type="Rhea" id="RHEA-COMP:12806"/>
        <dbReference type="Rhea" id="RHEA-COMP:14355"/>
        <dbReference type="ChEBI" id="CHEBI:15377"/>
        <dbReference type="ChEBI" id="CHEBI:15903"/>
        <dbReference type="ChEBI" id="CHEBI:59082"/>
        <dbReference type="ChEBI" id="CHEBI:132537"/>
        <dbReference type="EC" id="3.2.1.106"/>
    </reaction>
</comment>
<sequence>MVAIRRTRLSRPTVDLPSRESIKDAFPENDSDQIKKERDPEIDLTTIPWSYRGSLLSCSIKSGDGSLMPGNDVYLITQCREYTMPIFSLRPVPDASDLQPPSGFPASPSPTTIRATRSRIQWLHHGMIVAEATFESPTCIRLRGSATIILDSDGRADGSGHAFLRPDVSPPNTVEYGALRLKNHRFVSCRGQISLHEQRKQGVTHRRIQVEKSPGQATWELRIVEVDAGSMSSSDNELPAETFNAAANKTSRAIDDFTRQICPWSSVTTLSKTDLTAAYIIWLSIVRAQGFWSRETILMSKFRLNKVWSWDNCFNALAAAPVNQDLALDQIFGLYDLQTPDGRLPDCVGWSGIEWTYVKPPIQGWTIQKLLILGVTIQRKQLSALYDKTAKFTYFWLKQRSSSARISSIPWYTHGNDCGWDNSTAFENNGDSLLIGPDCAAYLIIQTAALCELAQCLALEESHISKWQHLHDSLKQALITELWDEETGQFLVKDPLTGSTRHTTSLLRLMPLVAAKYLPSHIISKLVSSIPLFLTEWGLATEEVSSPLYESDGYWRGPIWAPTTMLIESGLRDVGEMELADEISGKFIRLCEKSAFAENFDAFTGEGYRDRSHTWTASVYLLLRRGPEARRQVAAVNI</sequence>
<dbReference type="GO" id="GO:0004573">
    <property type="term" value="F:Glc3Man9GlcNAc2 oligosaccharide glucosidase activity"/>
    <property type="evidence" value="ECO:0007669"/>
    <property type="project" value="UniProtKB-UniRule"/>
</dbReference>
<dbReference type="EC" id="3.2.1.106" evidence="4"/>
<comment type="subcellular location">
    <subcellularLocation>
        <location evidence="4">Endoplasmic reticulum membrane</location>
        <topology evidence="4">Single-pass type II membrane protein</topology>
    </subcellularLocation>
</comment>
<evidence type="ECO:0000313" key="8">
    <source>
        <dbReference type="Proteomes" id="UP000660729"/>
    </source>
</evidence>
<dbReference type="InterPro" id="IPR004888">
    <property type="entry name" value="Glycoside_hydrolase_63"/>
</dbReference>
<dbReference type="Gene3D" id="1.50.10.10">
    <property type="match status" value="1"/>
</dbReference>
<dbReference type="SUPFAM" id="SSF48208">
    <property type="entry name" value="Six-hairpin glycosidases"/>
    <property type="match status" value="1"/>
</dbReference>
<keyword evidence="4" id="KW-0325">Glycoprotein</keyword>
<dbReference type="GO" id="GO:0005789">
    <property type="term" value="C:endoplasmic reticulum membrane"/>
    <property type="evidence" value="ECO:0007669"/>
    <property type="project" value="UniProtKB-SubCell"/>
</dbReference>
<dbReference type="Proteomes" id="UP000660729">
    <property type="component" value="Unassembled WGS sequence"/>
</dbReference>
<feature type="region of interest" description="Disordered" evidence="5">
    <location>
        <begin position="1"/>
        <end position="38"/>
    </location>
</feature>
<keyword evidence="2 4" id="KW-0378">Hydrolase</keyword>
<comment type="pathway">
    <text evidence="4">Glycan metabolism; N-glycan degradation.</text>
</comment>
<keyword evidence="3 4" id="KW-0326">Glycosidase</keyword>
<evidence type="ECO:0000259" key="6">
    <source>
        <dbReference type="Pfam" id="PF22422"/>
    </source>
</evidence>
<feature type="domain" description="Mannosylglycerate hydrolase MGH1-like glycoside hydrolase" evidence="6">
    <location>
        <begin position="307"/>
        <end position="616"/>
    </location>
</feature>
<comment type="similarity">
    <text evidence="1 4">Belongs to the glycosyl hydrolase 63 family.</text>
</comment>
<dbReference type="InterPro" id="IPR012341">
    <property type="entry name" value="6hp_glycosidase-like_sf"/>
</dbReference>
<evidence type="ECO:0000256" key="5">
    <source>
        <dbReference type="SAM" id="MobiDB-lite"/>
    </source>
</evidence>
<dbReference type="GO" id="GO:0009311">
    <property type="term" value="P:oligosaccharide metabolic process"/>
    <property type="evidence" value="ECO:0007669"/>
    <property type="project" value="UniProtKB-UniRule"/>
</dbReference>
<keyword evidence="8" id="KW-1185">Reference proteome</keyword>
<feature type="compositionally biased region" description="Basic and acidic residues" evidence="5">
    <location>
        <begin position="17"/>
        <end position="38"/>
    </location>
</feature>
<dbReference type="AlphaFoldDB" id="A0A8H6RF99"/>
<dbReference type="PANTHER" id="PTHR10412:SF11">
    <property type="entry name" value="MANNOSYL-OLIGOSACCHARIDE GLUCOSIDASE"/>
    <property type="match status" value="1"/>
</dbReference>
<proteinExistence type="inferred from homology"/>
<evidence type="ECO:0000313" key="7">
    <source>
        <dbReference type="EMBL" id="KAF7189647.1"/>
    </source>
</evidence>
<evidence type="ECO:0000256" key="1">
    <source>
        <dbReference type="ARBA" id="ARBA00010833"/>
    </source>
</evidence>
<name>A0A8H6RF99_9PEZI</name>
<dbReference type="PANTHER" id="PTHR10412">
    <property type="entry name" value="MANNOSYL-OLIGOSACCHARIDE GLUCOSIDASE"/>
    <property type="match status" value="1"/>
</dbReference>
<accession>A0A8H6RF99</accession>
<reference evidence="7" key="1">
    <citation type="submission" date="2020-04" db="EMBL/GenBank/DDBJ databases">
        <title>Draft genome resource of the tomato pathogen Pseudocercospora fuligena.</title>
        <authorList>
            <person name="Zaccaron A."/>
        </authorList>
    </citation>
    <scope>NUCLEOTIDE SEQUENCE</scope>
    <source>
        <strain evidence="7">PF001</strain>
    </source>
</reference>